<evidence type="ECO:0000256" key="4">
    <source>
        <dbReference type="ARBA" id="ARBA00023136"/>
    </source>
</evidence>
<dbReference type="InterPro" id="IPR003807">
    <property type="entry name" value="DUF202"/>
</dbReference>
<name>A0ABS7RQJ4_9ACTN</name>
<keyword evidence="8" id="KW-1185">Reference proteome</keyword>
<evidence type="ECO:0000256" key="3">
    <source>
        <dbReference type="ARBA" id="ARBA00022989"/>
    </source>
</evidence>
<sequence length="86" mass="9477">MTTSVLGQKRWFCPLRPLTRDELANDRSLLTWLRTGIALFRLGFVVAKVALLVQLGATGAPRGPIRTNNAPDLRVRASTMSRDITG</sequence>
<dbReference type="EMBL" id="JAIEZQ010000003">
    <property type="protein sequence ID" value="MBY9076827.1"/>
    <property type="molecule type" value="Genomic_DNA"/>
</dbReference>
<evidence type="ECO:0000256" key="1">
    <source>
        <dbReference type="ARBA" id="ARBA00004127"/>
    </source>
</evidence>
<proteinExistence type="predicted"/>
<gene>
    <name evidence="7" type="ORF">K1X13_18510</name>
</gene>
<dbReference type="Proteomes" id="UP000754710">
    <property type="component" value="Unassembled WGS sequence"/>
</dbReference>
<dbReference type="Pfam" id="PF02656">
    <property type="entry name" value="DUF202"/>
    <property type="match status" value="1"/>
</dbReference>
<evidence type="ECO:0000313" key="7">
    <source>
        <dbReference type="EMBL" id="MBY9076827.1"/>
    </source>
</evidence>
<keyword evidence="4 5" id="KW-0472">Membrane</keyword>
<comment type="caution">
    <text evidence="7">The sequence shown here is derived from an EMBL/GenBank/DDBJ whole genome shotgun (WGS) entry which is preliminary data.</text>
</comment>
<evidence type="ECO:0000256" key="5">
    <source>
        <dbReference type="SAM" id="Phobius"/>
    </source>
</evidence>
<accession>A0ABS7RQJ4</accession>
<reference evidence="7 8" key="1">
    <citation type="submission" date="2021-08" db="EMBL/GenBank/DDBJ databases">
        <title>Nocardioides bacterium WL0053 sp. nov., isolated from the sediment.</title>
        <authorList>
            <person name="Wang L."/>
            <person name="Zhang D."/>
            <person name="Zhang A."/>
        </authorList>
    </citation>
    <scope>NUCLEOTIDE SEQUENCE [LARGE SCALE GENOMIC DNA]</scope>
    <source>
        <strain evidence="7 8">WL0053</strain>
    </source>
</reference>
<evidence type="ECO:0000259" key="6">
    <source>
        <dbReference type="Pfam" id="PF02656"/>
    </source>
</evidence>
<evidence type="ECO:0000256" key="2">
    <source>
        <dbReference type="ARBA" id="ARBA00022692"/>
    </source>
</evidence>
<evidence type="ECO:0000313" key="8">
    <source>
        <dbReference type="Proteomes" id="UP000754710"/>
    </source>
</evidence>
<feature type="domain" description="DUF202" evidence="6">
    <location>
        <begin position="20"/>
        <end position="58"/>
    </location>
</feature>
<organism evidence="7 8">
    <name type="scientific">Nocardioides jiangsuensis</name>
    <dbReference type="NCBI Taxonomy" id="2866161"/>
    <lineage>
        <taxon>Bacteria</taxon>
        <taxon>Bacillati</taxon>
        <taxon>Actinomycetota</taxon>
        <taxon>Actinomycetes</taxon>
        <taxon>Propionibacteriales</taxon>
        <taxon>Nocardioidaceae</taxon>
        <taxon>Nocardioides</taxon>
    </lineage>
</organism>
<feature type="transmembrane region" description="Helical" evidence="5">
    <location>
        <begin position="37"/>
        <end position="57"/>
    </location>
</feature>
<protein>
    <submittedName>
        <fullName evidence="7">DUF202 domain-containing protein</fullName>
    </submittedName>
</protein>
<keyword evidence="2 5" id="KW-0812">Transmembrane</keyword>
<keyword evidence="3 5" id="KW-1133">Transmembrane helix</keyword>
<comment type="subcellular location">
    <subcellularLocation>
        <location evidence="1">Endomembrane system</location>
        <topology evidence="1">Multi-pass membrane protein</topology>
    </subcellularLocation>
</comment>